<keyword evidence="2" id="KW-1185">Reference proteome</keyword>
<reference evidence="1 2" key="1">
    <citation type="journal article" date="2022" name="bioRxiv">
        <title>An ancient truncated duplication of the anti-Mullerian hormone receptor type 2 gene is a potential conserved master sex determinant in the Pangasiidae catfish family.</title>
        <authorList>
            <person name="Wen M."/>
            <person name="Pan Q."/>
            <person name="Jouanno E."/>
            <person name="Montfort J."/>
            <person name="Zahm M."/>
            <person name="Cabau C."/>
            <person name="Klopp C."/>
            <person name="Iampietro C."/>
            <person name="Roques C."/>
            <person name="Bouchez O."/>
            <person name="Castinel A."/>
            <person name="Donnadieu C."/>
            <person name="Parrinello H."/>
            <person name="Poncet C."/>
            <person name="Belmonte E."/>
            <person name="Gautier V."/>
            <person name="Avarre J.-C."/>
            <person name="Dugue R."/>
            <person name="Gustiano R."/>
            <person name="Ha T.T.T."/>
            <person name="Campet M."/>
            <person name="Sriphairoj K."/>
            <person name="Ribolli J."/>
            <person name="de Almeida F.L."/>
            <person name="Desvignes T."/>
            <person name="Postlethwait J.H."/>
            <person name="Bucao C.F."/>
            <person name="Robinson-Rechavi M."/>
            <person name="Bobe J."/>
            <person name="Herpin A."/>
            <person name="Guiguen Y."/>
        </authorList>
    </citation>
    <scope>NUCLEOTIDE SEQUENCE [LARGE SCALE GENOMIC DNA]</scope>
    <source>
        <strain evidence="1">YG-Dec2019</strain>
    </source>
</reference>
<organism evidence="1 2">
    <name type="scientific">Pangasianodon gigas</name>
    <name type="common">Mekong giant catfish</name>
    <name type="synonym">Pangasius gigas</name>
    <dbReference type="NCBI Taxonomy" id="30993"/>
    <lineage>
        <taxon>Eukaryota</taxon>
        <taxon>Metazoa</taxon>
        <taxon>Chordata</taxon>
        <taxon>Craniata</taxon>
        <taxon>Vertebrata</taxon>
        <taxon>Euteleostomi</taxon>
        <taxon>Actinopterygii</taxon>
        <taxon>Neopterygii</taxon>
        <taxon>Teleostei</taxon>
        <taxon>Ostariophysi</taxon>
        <taxon>Siluriformes</taxon>
        <taxon>Pangasiidae</taxon>
        <taxon>Pangasianodon</taxon>
    </lineage>
</organism>
<dbReference type="EMBL" id="CM040462">
    <property type="protein sequence ID" value="MCI4382140.1"/>
    <property type="molecule type" value="Genomic_DNA"/>
</dbReference>
<protein>
    <submittedName>
        <fullName evidence="1">Uncharacterized protein</fullName>
    </submittedName>
</protein>
<accession>A0ACC5WV30</accession>
<comment type="caution">
    <text evidence="1">The sequence shown here is derived from an EMBL/GenBank/DDBJ whole genome shotgun (WGS) entry which is preliminary data.</text>
</comment>
<gene>
    <name evidence="1" type="ORF">PGIGA_G00260200</name>
</gene>
<evidence type="ECO:0000313" key="2">
    <source>
        <dbReference type="Proteomes" id="UP000829447"/>
    </source>
</evidence>
<proteinExistence type="predicted"/>
<evidence type="ECO:0000313" key="1">
    <source>
        <dbReference type="EMBL" id="MCI4382140.1"/>
    </source>
</evidence>
<dbReference type="Proteomes" id="UP000829447">
    <property type="component" value="Linkage Group LG9"/>
</dbReference>
<name>A0ACC5WV30_PANGG</name>
<sequence length="238" mass="26738">MVWFLEGVCFLPTFLVIWSSITFIVNYLIALFREDVDVIFPYISDTGATPPESCIFGLMATISAFAGFATMFARYKFVQKLIEKTGGVPHNLNLAAFVFATLSCIGMCFVATFQETQVMPVHDTGALMFFISGVVYIILQTIISYKVHPYGSSKGMCHIRTAFAVVAFLAVIPTLICASFLSISKLHWTPEDKGYTLHVVSAVSEWIAAFTFVFFFFTYIQEFKQFTLKVNVEILEFT</sequence>